<proteinExistence type="predicted"/>
<dbReference type="OrthoDB" id="417983at2759"/>
<name>A0A7S4EBW6_9STRA</name>
<dbReference type="EMBL" id="CAKKNE010000004">
    <property type="protein sequence ID" value="CAH0373271.1"/>
    <property type="molecule type" value="Genomic_DNA"/>
</dbReference>
<evidence type="ECO:0000256" key="1">
    <source>
        <dbReference type="SAM" id="MobiDB-lite"/>
    </source>
</evidence>
<evidence type="ECO:0000313" key="3">
    <source>
        <dbReference type="EMBL" id="CAH0373271.1"/>
    </source>
</evidence>
<accession>A0A7S4EBW6</accession>
<reference evidence="3" key="2">
    <citation type="submission" date="2021-11" db="EMBL/GenBank/DDBJ databases">
        <authorList>
            <consortium name="Genoscope - CEA"/>
            <person name="William W."/>
        </authorList>
    </citation>
    <scope>NUCLEOTIDE SEQUENCE</scope>
</reference>
<evidence type="ECO:0000313" key="4">
    <source>
        <dbReference type="Proteomes" id="UP000789595"/>
    </source>
</evidence>
<sequence>MGGPIRKPSAAMDGKRVAMDPSILDAYVENRPWNSMTGGSVASGGASLRQGTFASWDGLSVDPRPFSRLDTKPLPGVANPYAASQGMAGFACFEVGPAKEGGALCHQKPPPHAEAEVPLTVEQQLSQRLPGNGDALVQDAPTFVNMFARAEEVVKTDTPAAYKAAQLSMQKGALITPAQRRAALDFQIKNERARATVKRGELQARRLHHLLRDRHPQGALNVDSTANPDSYVYGEAAREIRRRDANHKASCDARRANLTKLLCGETTHGYDPFQHDESLKQEMNRFLQAKTFGKCRPSHSTHERLFTKHEKPRKDVREQFIRDRELEGRPYDIVGHYTIERLPSHVPQRVNTQLAHPSQNGKEGRCTQGSLGRTPCLL</sequence>
<protein>
    <submittedName>
        <fullName evidence="2">Uncharacterized protein</fullName>
    </submittedName>
</protein>
<dbReference type="EMBL" id="HBIW01021071">
    <property type="protein sequence ID" value="CAE0702725.1"/>
    <property type="molecule type" value="Transcribed_RNA"/>
</dbReference>
<feature type="region of interest" description="Disordered" evidence="1">
    <location>
        <begin position="354"/>
        <end position="374"/>
    </location>
</feature>
<keyword evidence="4" id="KW-1185">Reference proteome</keyword>
<reference evidence="2" key="1">
    <citation type="submission" date="2021-01" db="EMBL/GenBank/DDBJ databases">
        <authorList>
            <person name="Corre E."/>
            <person name="Pelletier E."/>
            <person name="Niang G."/>
            <person name="Scheremetjew M."/>
            <person name="Finn R."/>
            <person name="Kale V."/>
            <person name="Holt S."/>
            <person name="Cochrane G."/>
            <person name="Meng A."/>
            <person name="Brown T."/>
            <person name="Cohen L."/>
        </authorList>
    </citation>
    <scope>NUCLEOTIDE SEQUENCE</scope>
    <source>
        <strain evidence="2">CCMP1756</strain>
    </source>
</reference>
<dbReference type="AlphaFoldDB" id="A0A7S4EBW6"/>
<evidence type="ECO:0000313" key="2">
    <source>
        <dbReference type="EMBL" id="CAE0702725.1"/>
    </source>
</evidence>
<organism evidence="2">
    <name type="scientific">Pelagomonas calceolata</name>
    <dbReference type="NCBI Taxonomy" id="35677"/>
    <lineage>
        <taxon>Eukaryota</taxon>
        <taxon>Sar</taxon>
        <taxon>Stramenopiles</taxon>
        <taxon>Ochrophyta</taxon>
        <taxon>Pelagophyceae</taxon>
        <taxon>Pelagomonadales</taxon>
        <taxon>Pelagomonadaceae</taxon>
        <taxon>Pelagomonas</taxon>
    </lineage>
</organism>
<gene>
    <name evidence="2" type="ORF">PCAL00307_LOCUS18170</name>
    <name evidence="3" type="ORF">PECAL_4P04550</name>
</gene>
<dbReference type="Proteomes" id="UP000789595">
    <property type="component" value="Unassembled WGS sequence"/>
</dbReference>
<feature type="compositionally biased region" description="Polar residues" evidence="1">
    <location>
        <begin position="354"/>
        <end position="371"/>
    </location>
</feature>